<reference evidence="2" key="1">
    <citation type="journal article" date="2023" name="Front. Plant Sci.">
        <title>Chromosomal-level genome assembly of Melastoma candidum provides insights into trichome evolution.</title>
        <authorList>
            <person name="Zhong Y."/>
            <person name="Wu W."/>
            <person name="Sun C."/>
            <person name="Zou P."/>
            <person name="Liu Y."/>
            <person name="Dai S."/>
            <person name="Zhou R."/>
        </authorList>
    </citation>
    <scope>NUCLEOTIDE SEQUENCE [LARGE SCALE GENOMIC DNA]</scope>
</reference>
<accession>A0ACB9QH77</accession>
<sequence>MFFDTTQPKHHCLACVELVGEAVIMNRTTKALAILALFLPLVGSSQPSPSSSSSWPPSHARGANRTSTLAHHEMNGGMCYDVWIHGLLLWSSMGFLMPAGILIIRLSARERSKTRLRSLFYAHVIVQVLGLSLATAGAILSIKKFENTFNNLHQRIGLILYVAIWVQALTGLIRPPRGTKKRRTWYIGHWILGITVSFLGILNVYTGITAYQVKVKPIRSPAKTMTKAANSTQVWSILFTAEVSCIAFLYLLVDKWDYIKVCGTKENDGITAHDSSDVNLTIVPEASVNKELVLIQCNKKSNALKNLFEL</sequence>
<evidence type="ECO:0000313" key="2">
    <source>
        <dbReference type="Proteomes" id="UP001057402"/>
    </source>
</evidence>
<dbReference type="EMBL" id="CM042885">
    <property type="protein sequence ID" value="KAI4365202.1"/>
    <property type="molecule type" value="Genomic_DNA"/>
</dbReference>
<name>A0ACB9QH77_9MYRT</name>
<organism evidence="1 2">
    <name type="scientific">Melastoma candidum</name>
    <dbReference type="NCBI Taxonomy" id="119954"/>
    <lineage>
        <taxon>Eukaryota</taxon>
        <taxon>Viridiplantae</taxon>
        <taxon>Streptophyta</taxon>
        <taxon>Embryophyta</taxon>
        <taxon>Tracheophyta</taxon>
        <taxon>Spermatophyta</taxon>
        <taxon>Magnoliopsida</taxon>
        <taxon>eudicotyledons</taxon>
        <taxon>Gunneridae</taxon>
        <taxon>Pentapetalae</taxon>
        <taxon>rosids</taxon>
        <taxon>malvids</taxon>
        <taxon>Myrtales</taxon>
        <taxon>Melastomataceae</taxon>
        <taxon>Melastomatoideae</taxon>
        <taxon>Melastomateae</taxon>
        <taxon>Melastoma</taxon>
    </lineage>
</organism>
<proteinExistence type="predicted"/>
<keyword evidence="2" id="KW-1185">Reference proteome</keyword>
<dbReference type="Proteomes" id="UP001057402">
    <property type="component" value="Chromosome 6"/>
</dbReference>
<gene>
    <name evidence="1" type="ORF">MLD38_021209</name>
</gene>
<comment type="caution">
    <text evidence="1">The sequence shown here is derived from an EMBL/GenBank/DDBJ whole genome shotgun (WGS) entry which is preliminary data.</text>
</comment>
<evidence type="ECO:0000313" key="1">
    <source>
        <dbReference type="EMBL" id="KAI4365202.1"/>
    </source>
</evidence>
<protein>
    <submittedName>
        <fullName evidence="1">Uncharacterized protein</fullName>
    </submittedName>
</protein>